<dbReference type="SMART" id="SM00052">
    <property type="entry name" value="EAL"/>
    <property type="match status" value="1"/>
</dbReference>
<dbReference type="Gene3D" id="3.20.20.450">
    <property type="entry name" value="EAL domain"/>
    <property type="match status" value="1"/>
</dbReference>
<sequence length="498" mass="55939">MTEVSNRALRLTLIYLVFGSLWIAFSDQALAMMVDDPQLMALLQTLKGWFFVLVTGLLFFLLARRALADQKELMRRDGLTGLLNRGVLRDEIDDQIRLLQGQGQHLALFFVNIDGFKQINATLGQAAGDNLLLQLASQLRREFEATGPIGRIGADEFVVTMRASENSSQLDERALRIMACCRRIQLPQQTLQFSCGIGVSLFPDDGGNARELLASGAVALEQAKAAGPGQYRLFNRAFSESFEDSLKLVQDLRLAIQERSFDLVYQPQFAVASGQVTGVEVLLRWEHPERGPVPPARFIRLAEQQGLIHDITRIVLEKMVAELRGCDLLGTVLQRVSINVSAQEFGFRDYLDDFFQLLARNEDVCQYLQFEITETAIMSNLEASLDTMERLRRMGIRFSIDDFGTGYSSLHLLKRLPLHELKIDRSFISDLPHDANDAMIARTIIVMAQSLKMRLVAEGVETEAQRQFLADNGCDEMQGFLLARPMPVEQLHKLLNGG</sequence>
<dbReference type="InterPro" id="IPR052155">
    <property type="entry name" value="Biofilm_reg_signaling"/>
</dbReference>
<feature type="transmembrane region" description="Helical" evidence="1">
    <location>
        <begin position="46"/>
        <end position="67"/>
    </location>
</feature>
<evidence type="ECO:0000259" key="2">
    <source>
        <dbReference type="PROSITE" id="PS50883"/>
    </source>
</evidence>
<dbReference type="InterPro" id="IPR043128">
    <property type="entry name" value="Rev_trsase/Diguanyl_cyclase"/>
</dbReference>
<dbReference type="RefSeq" id="WP_135481885.1">
    <property type="nucleotide sequence ID" value="NZ_SRMF01000001.1"/>
</dbReference>
<feature type="domain" description="GGDEF" evidence="3">
    <location>
        <begin position="104"/>
        <end position="236"/>
    </location>
</feature>
<feature type="transmembrane region" description="Helical" evidence="1">
    <location>
        <begin position="12"/>
        <end position="34"/>
    </location>
</feature>
<dbReference type="Gene3D" id="3.30.70.270">
    <property type="match status" value="1"/>
</dbReference>
<dbReference type="CDD" id="cd01949">
    <property type="entry name" value="GGDEF"/>
    <property type="match status" value="1"/>
</dbReference>
<evidence type="ECO:0000259" key="3">
    <source>
        <dbReference type="PROSITE" id="PS50887"/>
    </source>
</evidence>
<dbReference type="CDD" id="cd01948">
    <property type="entry name" value="EAL"/>
    <property type="match status" value="1"/>
</dbReference>
<feature type="domain" description="EAL" evidence="2">
    <location>
        <begin position="245"/>
        <end position="498"/>
    </location>
</feature>
<keyword evidence="1" id="KW-0812">Transmembrane</keyword>
<dbReference type="SMART" id="SM00267">
    <property type="entry name" value="GGDEF"/>
    <property type="match status" value="1"/>
</dbReference>
<organism evidence="4 5">
    <name type="scientific">Natronospirillum operosum</name>
    <dbReference type="NCBI Taxonomy" id="2759953"/>
    <lineage>
        <taxon>Bacteria</taxon>
        <taxon>Pseudomonadati</taxon>
        <taxon>Pseudomonadota</taxon>
        <taxon>Gammaproteobacteria</taxon>
        <taxon>Oceanospirillales</taxon>
        <taxon>Natronospirillaceae</taxon>
        <taxon>Natronospirillum</taxon>
    </lineage>
</organism>
<dbReference type="PANTHER" id="PTHR44757:SF2">
    <property type="entry name" value="BIOFILM ARCHITECTURE MAINTENANCE PROTEIN MBAA"/>
    <property type="match status" value="1"/>
</dbReference>
<name>A0A4Z0WCE8_9GAMM</name>
<evidence type="ECO:0000313" key="5">
    <source>
        <dbReference type="Proteomes" id="UP000297475"/>
    </source>
</evidence>
<dbReference type="OrthoDB" id="9804951at2"/>
<keyword evidence="1" id="KW-0472">Membrane</keyword>
<dbReference type="EMBL" id="SRMF01000001">
    <property type="protein sequence ID" value="TGG95872.1"/>
    <property type="molecule type" value="Genomic_DNA"/>
</dbReference>
<comment type="caution">
    <text evidence="4">The sequence shown here is derived from an EMBL/GenBank/DDBJ whole genome shotgun (WGS) entry which is preliminary data.</text>
</comment>
<dbReference type="InterPro" id="IPR029787">
    <property type="entry name" value="Nucleotide_cyclase"/>
</dbReference>
<dbReference type="PROSITE" id="PS50883">
    <property type="entry name" value="EAL"/>
    <property type="match status" value="1"/>
</dbReference>
<evidence type="ECO:0000256" key="1">
    <source>
        <dbReference type="SAM" id="Phobius"/>
    </source>
</evidence>
<protein>
    <submittedName>
        <fullName evidence="4">Bifunctional diguanylate cyclase/phosphodiesterase</fullName>
    </submittedName>
</protein>
<evidence type="ECO:0000313" key="4">
    <source>
        <dbReference type="EMBL" id="TGG95872.1"/>
    </source>
</evidence>
<dbReference type="SUPFAM" id="SSF55073">
    <property type="entry name" value="Nucleotide cyclase"/>
    <property type="match status" value="1"/>
</dbReference>
<dbReference type="PROSITE" id="PS50887">
    <property type="entry name" value="GGDEF"/>
    <property type="match status" value="1"/>
</dbReference>
<accession>A0A4Z0WCE8</accession>
<dbReference type="NCBIfam" id="TIGR00254">
    <property type="entry name" value="GGDEF"/>
    <property type="match status" value="1"/>
</dbReference>
<keyword evidence="5" id="KW-1185">Reference proteome</keyword>
<dbReference type="Pfam" id="PF00563">
    <property type="entry name" value="EAL"/>
    <property type="match status" value="1"/>
</dbReference>
<dbReference type="PANTHER" id="PTHR44757">
    <property type="entry name" value="DIGUANYLATE CYCLASE DGCP"/>
    <property type="match status" value="1"/>
</dbReference>
<keyword evidence="1" id="KW-1133">Transmembrane helix</keyword>
<reference evidence="4 5" key="1">
    <citation type="submission" date="2019-04" db="EMBL/GenBank/DDBJ databases">
        <title>Natronospirillum operosus gen. nov., sp. nov., a haloalkaliphilic satellite isolated from decaying biomass of laboratory culture of cyanobacterium Geitlerinema sp. and proposal of Natronospirillaceae fam. nov. and Saccharospirillaceae fam. nov.</title>
        <authorList>
            <person name="Kevbrin V."/>
            <person name="Boltyanskaya Y."/>
            <person name="Koziaeva V."/>
            <person name="Grouzdev D.S."/>
            <person name="Park M."/>
            <person name="Cho J."/>
        </authorList>
    </citation>
    <scope>NUCLEOTIDE SEQUENCE [LARGE SCALE GENOMIC DNA]</scope>
    <source>
        <strain evidence="4 5">G-116</strain>
    </source>
</reference>
<dbReference type="InterPro" id="IPR001633">
    <property type="entry name" value="EAL_dom"/>
</dbReference>
<dbReference type="AlphaFoldDB" id="A0A4Z0WCE8"/>
<dbReference type="SUPFAM" id="SSF141868">
    <property type="entry name" value="EAL domain-like"/>
    <property type="match status" value="1"/>
</dbReference>
<dbReference type="InterPro" id="IPR000160">
    <property type="entry name" value="GGDEF_dom"/>
</dbReference>
<dbReference type="Pfam" id="PF00990">
    <property type="entry name" value="GGDEF"/>
    <property type="match status" value="1"/>
</dbReference>
<dbReference type="InterPro" id="IPR035919">
    <property type="entry name" value="EAL_sf"/>
</dbReference>
<proteinExistence type="predicted"/>
<dbReference type="Proteomes" id="UP000297475">
    <property type="component" value="Unassembled WGS sequence"/>
</dbReference>
<gene>
    <name evidence="4" type="ORF">E4656_05585</name>
</gene>